<accession>Q1N4X9</accession>
<sequence length="90" mass="9341">MLELDIQIYLSIAALLTSFLAGVIGQGGGMILMAILAPSIPAMAVASIIGSKLGTLSKNRLPLGPLTFVFKCVLTLLSLNMVKLGIEGLL</sequence>
<comment type="caution">
    <text evidence="2">The sequence shown here is derived from an EMBL/GenBank/DDBJ whole genome shotgun (WGS) entry which is preliminary data.</text>
</comment>
<keyword evidence="1" id="KW-0812">Transmembrane</keyword>
<feature type="transmembrane region" description="Helical" evidence="1">
    <location>
        <begin position="31"/>
        <end position="51"/>
    </location>
</feature>
<dbReference type="EMBL" id="AAQH01000002">
    <property type="protein sequence ID" value="EAT13299.1"/>
    <property type="molecule type" value="Genomic_DNA"/>
</dbReference>
<name>Q1N4X9_9GAMM</name>
<organism evidence="2 3">
    <name type="scientific">Bermanella marisrubri</name>
    <dbReference type="NCBI Taxonomy" id="207949"/>
    <lineage>
        <taxon>Bacteria</taxon>
        <taxon>Pseudomonadati</taxon>
        <taxon>Pseudomonadota</taxon>
        <taxon>Gammaproteobacteria</taxon>
        <taxon>Oceanospirillales</taxon>
        <taxon>Oceanospirillaceae</taxon>
        <taxon>Bermanella</taxon>
    </lineage>
</organism>
<dbReference type="HOGENOM" id="CLU_2434909_0_0_6"/>
<dbReference type="STRING" id="207949.RED65_01025"/>
<feature type="transmembrane region" description="Helical" evidence="1">
    <location>
        <begin position="6"/>
        <end position="24"/>
    </location>
</feature>
<evidence type="ECO:0000256" key="1">
    <source>
        <dbReference type="SAM" id="Phobius"/>
    </source>
</evidence>
<keyword evidence="3" id="KW-1185">Reference proteome</keyword>
<protein>
    <submittedName>
        <fullName evidence="2">Uncharacterized protein</fullName>
    </submittedName>
</protein>
<proteinExistence type="predicted"/>
<evidence type="ECO:0000313" key="3">
    <source>
        <dbReference type="Proteomes" id="UP000004263"/>
    </source>
</evidence>
<evidence type="ECO:0000313" key="2">
    <source>
        <dbReference type="EMBL" id="EAT13299.1"/>
    </source>
</evidence>
<dbReference type="AlphaFoldDB" id="Q1N4X9"/>
<dbReference type="Proteomes" id="UP000004263">
    <property type="component" value="Unassembled WGS sequence"/>
</dbReference>
<gene>
    <name evidence="2" type="ORF">RED65_01025</name>
</gene>
<dbReference type="RefSeq" id="WP_007017683.1">
    <property type="nucleotide sequence ID" value="NZ_CH724114.1"/>
</dbReference>
<keyword evidence="1" id="KW-0472">Membrane</keyword>
<keyword evidence="1" id="KW-1133">Transmembrane helix</keyword>
<reference evidence="2 3" key="1">
    <citation type="submission" date="2006-03" db="EMBL/GenBank/DDBJ databases">
        <authorList>
            <person name="Pinhassi J."/>
            <person name="Pedros-Alio C."/>
            <person name="Ferriera S."/>
            <person name="Johnson J."/>
            <person name="Kravitz S."/>
            <person name="Halpern A."/>
            <person name="Remington K."/>
            <person name="Beeson K."/>
            <person name="Tran B."/>
            <person name="Rogers Y.-H."/>
            <person name="Friedman R."/>
            <person name="Venter J.C."/>
        </authorList>
    </citation>
    <scope>NUCLEOTIDE SEQUENCE [LARGE SCALE GENOMIC DNA]</scope>
    <source>
        <strain evidence="2 3">RED65</strain>
    </source>
</reference>